<comment type="caution">
    <text evidence="11">The sequence shown here is derived from an EMBL/GenBank/DDBJ whole genome shotgun (WGS) entry which is preliminary data.</text>
</comment>
<evidence type="ECO:0000256" key="3">
    <source>
        <dbReference type="ARBA" id="ARBA00022553"/>
    </source>
</evidence>
<dbReference type="InterPro" id="IPR003594">
    <property type="entry name" value="HATPase_dom"/>
</dbReference>
<keyword evidence="3" id="KW-0597">Phosphoprotein</keyword>
<organism evidence="11 12">
    <name type="scientific">Trinickia soli</name>
    <dbReference type="NCBI Taxonomy" id="380675"/>
    <lineage>
        <taxon>Bacteria</taxon>
        <taxon>Pseudomonadati</taxon>
        <taxon>Pseudomonadota</taxon>
        <taxon>Betaproteobacteria</taxon>
        <taxon>Burkholderiales</taxon>
        <taxon>Burkholderiaceae</taxon>
        <taxon>Trinickia</taxon>
    </lineage>
</organism>
<dbReference type="PANTHER" id="PTHR24421:SF10">
    <property type="entry name" value="NITRATE_NITRITE SENSOR PROTEIN NARQ"/>
    <property type="match status" value="1"/>
</dbReference>
<keyword evidence="6 11" id="KW-0418">Kinase</keyword>
<keyword evidence="7" id="KW-0067">ATP-binding</keyword>
<feature type="coiled-coil region" evidence="9">
    <location>
        <begin position="18"/>
        <end position="45"/>
    </location>
</feature>
<accession>A0A2N7VU12</accession>
<keyword evidence="8" id="KW-0902">Two-component regulatory system</keyword>
<name>A0A2N7VU12_9BURK</name>
<evidence type="ECO:0000256" key="4">
    <source>
        <dbReference type="ARBA" id="ARBA00022679"/>
    </source>
</evidence>
<dbReference type="SUPFAM" id="SSF55874">
    <property type="entry name" value="ATPase domain of HSP90 chaperone/DNA topoisomerase II/histidine kinase"/>
    <property type="match status" value="1"/>
</dbReference>
<evidence type="ECO:0000256" key="9">
    <source>
        <dbReference type="SAM" id="Coils"/>
    </source>
</evidence>
<protein>
    <recommendedName>
        <fullName evidence="2">histidine kinase</fullName>
        <ecNumber evidence="2">2.7.13.3</ecNumber>
    </recommendedName>
</protein>
<dbReference type="Proteomes" id="UP000235347">
    <property type="component" value="Unassembled WGS sequence"/>
</dbReference>
<dbReference type="InterPro" id="IPR011712">
    <property type="entry name" value="Sig_transdc_His_kin_sub3_dim/P"/>
</dbReference>
<gene>
    <name evidence="11" type="ORF">C0Z19_19550</name>
</gene>
<evidence type="ECO:0000256" key="6">
    <source>
        <dbReference type="ARBA" id="ARBA00022777"/>
    </source>
</evidence>
<dbReference type="InterPro" id="IPR036890">
    <property type="entry name" value="HATPase_C_sf"/>
</dbReference>
<keyword evidence="4" id="KW-0808">Transferase</keyword>
<dbReference type="GO" id="GO:0016020">
    <property type="term" value="C:membrane"/>
    <property type="evidence" value="ECO:0007669"/>
    <property type="project" value="InterPro"/>
</dbReference>
<dbReference type="Gene3D" id="3.30.565.10">
    <property type="entry name" value="Histidine kinase-like ATPase, C-terminal domain"/>
    <property type="match status" value="1"/>
</dbReference>
<dbReference type="GO" id="GO:0000155">
    <property type="term" value="F:phosphorelay sensor kinase activity"/>
    <property type="evidence" value="ECO:0007669"/>
    <property type="project" value="InterPro"/>
</dbReference>
<dbReference type="Pfam" id="PF07730">
    <property type="entry name" value="HisKA_3"/>
    <property type="match status" value="1"/>
</dbReference>
<keyword evidence="5" id="KW-0547">Nucleotide-binding</keyword>
<keyword evidence="9" id="KW-0175">Coiled coil</keyword>
<reference evidence="11 12" key="1">
    <citation type="submission" date="2018-01" db="EMBL/GenBank/DDBJ databases">
        <title>Whole genome analyses suggest that Burkholderia sensu lato contains two further novel genera in the rhizoxinica-symbiotica group Mycetohabitans gen. nov., and Trinickia gen. nov.: implications for the evolution of diazotrophy and nodulation in the Burkholderiaceae.</title>
        <authorList>
            <person name="Estrada-de los Santos P."/>
            <person name="Palmer M."/>
            <person name="Chavez-Ramirez B."/>
            <person name="Beukes C."/>
            <person name="Steenkamp E.T."/>
            <person name="Hirsch A.M."/>
            <person name="Manyaka P."/>
            <person name="Maluk M."/>
            <person name="Lafos M."/>
            <person name="Crook M."/>
            <person name="Gross E."/>
            <person name="Simon M.F."/>
            <person name="Bueno dos Reis Junior F."/>
            <person name="Poole P.S."/>
            <person name="Venter S.N."/>
            <person name="James E.K."/>
        </authorList>
    </citation>
    <scope>NUCLEOTIDE SEQUENCE [LARGE SCALE GENOMIC DNA]</scope>
    <source>
        <strain evidence="11 12">GP25-8</strain>
    </source>
</reference>
<evidence type="ECO:0000256" key="1">
    <source>
        <dbReference type="ARBA" id="ARBA00000085"/>
    </source>
</evidence>
<evidence type="ECO:0000256" key="2">
    <source>
        <dbReference type="ARBA" id="ARBA00012438"/>
    </source>
</evidence>
<keyword evidence="12" id="KW-1185">Reference proteome</keyword>
<evidence type="ECO:0000313" key="11">
    <source>
        <dbReference type="EMBL" id="PMS20648.1"/>
    </source>
</evidence>
<evidence type="ECO:0000256" key="8">
    <source>
        <dbReference type="ARBA" id="ARBA00023012"/>
    </source>
</evidence>
<proteinExistence type="predicted"/>
<dbReference type="PANTHER" id="PTHR24421">
    <property type="entry name" value="NITRATE/NITRITE SENSOR PROTEIN NARX-RELATED"/>
    <property type="match status" value="1"/>
</dbReference>
<sequence>MVVPLAVGEAGTSAGAAAADAERRLRALAAELAQTRESIKQHVAREIHDSLGAELTAARFALANVEHALGAGRDVAAAALELAQQSLDAACEACRRLVQDLHAPNVEGGVVAALAQWTREFSERTGLSTSFVCAADVRLTQLPPDAALAVMRVTQEALTNVAKHARASHADVRIVTDAKRLTLIIEDDGRGMPPRARRAGAPSSASARGFGLPGMRARCESFGGALRIASRLRAESPGSPWHGAWPAAGNAAAVQPGTTVRAHFLWAAMAHERNEDTRRRAGRGSRAGHGR</sequence>
<dbReference type="Pfam" id="PF02518">
    <property type="entry name" value="HATPase_c"/>
    <property type="match status" value="1"/>
</dbReference>
<dbReference type="SMART" id="SM00387">
    <property type="entry name" value="HATPase_c"/>
    <property type="match status" value="1"/>
</dbReference>
<dbReference type="EC" id="2.7.13.3" evidence="2"/>
<dbReference type="AlphaFoldDB" id="A0A2N7VU12"/>
<dbReference type="EMBL" id="PNYB01000018">
    <property type="protein sequence ID" value="PMS20648.1"/>
    <property type="molecule type" value="Genomic_DNA"/>
</dbReference>
<dbReference type="Gene3D" id="1.20.5.1930">
    <property type="match status" value="1"/>
</dbReference>
<feature type="domain" description="Histidine kinase/HSP90-like ATPase" evidence="10">
    <location>
        <begin position="145"/>
        <end position="268"/>
    </location>
</feature>
<dbReference type="InterPro" id="IPR050482">
    <property type="entry name" value="Sensor_HK_TwoCompSys"/>
</dbReference>
<dbReference type="CDD" id="cd16917">
    <property type="entry name" value="HATPase_UhpB-NarQ-NarX-like"/>
    <property type="match status" value="1"/>
</dbReference>
<evidence type="ECO:0000256" key="7">
    <source>
        <dbReference type="ARBA" id="ARBA00022840"/>
    </source>
</evidence>
<evidence type="ECO:0000313" key="12">
    <source>
        <dbReference type="Proteomes" id="UP000235347"/>
    </source>
</evidence>
<dbReference type="GO" id="GO:0046983">
    <property type="term" value="F:protein dimerization activity"/>
    <property type="evidence" value="ECO:0007669"/>
    <property type="project" value="InterPro"/>
</dbReference>
<dbReference type="GO" id="GO:0005524">
    <property type="term" value="F:ATP binding"/>
    <property type="evidence" value="ECO:0007669"/>
    <property type="project" value="UniProtKB-KW"/>
</dbReference>
<evidence type="ECO:0000256" key="5">
    <source>
        <dbReference type="ARBA" id="ARBA00022741"/>
    </source>
</evidence>
<evidence type="ECO:0000259" key="10">
    <source>
        <dbReference type="SMART" id="SM00387"/>
    </source>
</evidence>
<comment type="catalytic activity">
    <reaction evidence="1">
        <text>ATP + protein L-histidine = ADP + protein N-phospho-L-histidine.</text>
        <dbReference type="EC" id="2.7.13.3"/>
    </reaction>
</comment>